<dbReference type="AlphaFoldDB" id="A0AAE1AT96"/>
<organism evidence="1 2">
    <name type="scientific">Elysia crispata</name>
    <name type="common">lettuce slug</name>
    <dbReference type="NCBI Taxonomy" id="231223"/>
    <lineage>
        <taxon>Eukaryota</taxon>
        <taxon>Metazoa</taxon>
        <taxon>Spiralia</taxon>
        <taxon>Lophotrochozoa</taxon>
        <taxon>Mollusca</taxon>
        <taxon>Gastropoda</taxon>
        <taxon>Heterobranchia</taxon>
        <taxon>Euthyneura</taxon>
        <taxon>Panpulmonata</taxon>
        <taxon>Sacoglossa</taxon>
        <taxon>Placobranchoidea</taxon>
        <taxon>Plakobranchidae</taxon>
        <taxon>Elysia</taxon>
    </lineage>
</organism>
<accession>A0AAE1AT96</accession>
<reference evidence="1" key="1">
    <citation type="journal article" date="2023" name="G3 (Bethesda)">
        <title>A reference genome for the long-term kleptoplast-retaining sea slug Elysia crispata morphotype clarki.</title>
        <authorList>
            <person name="Eastman K.E."/>
            <person name="Pendleton A.L."/>
            <person name="Shaikh M.A."/>
            <person name="Suttiyut T."/>
            <person name="Ogas R."/>
            <person name="Tomko P."/>
            <person name="Gavelis G."/>
            <person name="Widhalm J.R."/>
            <person name="Wisecaver J.H."/>
        </authorList>
    </citation>
    <scope>NUCLEOTIDE SEQUENCE</scope>
    <source>
        <strain evidence="1">ECLA1</strain>
    </source>
</reference>
<keyword evidence="2" id="KW-1185">Reference proteome</keyword>
<gene>
    <name evidence="1" type="ORF">RRG08_033771</name>
</gene>
<protein>
    <submittedName>
        <fullName evidence="1">Uncharacterized protein</fullName>
    </submittedName>
</protein>
<comment type="caution">
    <text evidence="1">The sequence shown here is derived from an EMBL/GenBank/DDBJ whole genome shotgun (WGS) entry which is preliminary data.</text>
</comment>
<evidence type="ECO:0000313" key="2">
    <source>
        <dbReference type="Proteomes" id="UP001283361"/>
    </source>
</evidence>
<proteinExistence type="predicted"/>
<sequence>MCAQSGRAVCSVVDLESTANCLFFLRYTVAQDHSWLNFTDLEDKVVLFILILCLIPLDANENMHKTNALDRRI</sequence>
<evidence type="ECO:0000313" key="1">
    <source>
        <dbReference type="EMBL" id="KAK3792921.1"/>
    </source>
</evidence>
<dbReference type="EMBL" id="JAWDGP010001311">
    <property type="protein sequence ID" value="KAK3792921.1"/>
    <property type="molecule type" value="Genomic_DNA"/>
</dbReference>
<dbReference type="Proteomes" id="UP001283361">
    <property type="component" value="Unassembled WGS sequence"/>
</dbReference>
<name>A0AAE1AT96_9GAST</name>